<sequence>MIKKCIGDPASIIPLDGLGVEESISYEEVPVEILDRQDKRLRKKEITSVKILWRYHVVEGAIWEAGPI</sequence>
<dbReference type="EMBL" id="CP133622">
    <property type="protein sequence ID" value="WMV54800.1"/>
    <property type="molecule type" value="Genomic_DNA"/>
</dbReference>
<evidence type="ECO:0000313" key="2">
    <source>
        <dbReference type="Proteomes" id="UP001234989"/>
    </source>
</evidence>
<evidence type="ECO:0000313" key="1">
    <source>
        <dbReference type="EMBL" id="WMV54800.1"/>
    </source>
</evidence>
<keyword evidence="2" id="KW-1185">Reference proteome</keyword>
<reference evidence="1" key="1">
    <citation type="submission" date="2023-08" db="EMBL/GenBank/DDBJ databases">
        <title>A de novo genome assembly of Solanum verrucosum Schlechtendal, a Mexican diploid species geographically isolated from the other diploid A-genome species in potato relatives.</title>
        <authorList>
            <person name="Hosaka K."/>
        </authorList>
    </citation>
    <scope>NUCLEOTIDE SEQUENCE</scope>
    <source>
        <tissue evidence="1">Young leaves</tissue>
    </source>
</reference>
<dbReference type="PANTHER" id="PTHR46148">
    <property type="entry name" value="CHROMO DOMAIN-CONTAINING PROTEIN"/>
    <property type="match status" value="1"/>
</dbReference>
<proteinExistence type="predicted"/>
<accession>A0AAF0ZZB7</accession>
<gene>
    <name evidence="1" type="ORF">MTR67_048185</name>
</gene>
<protein>
    <recommendedName>
        <fullName evidence="3">Chromo domain-containing protein</fullName>
    </recommendedName>
</protein>
<evidence type="ECO:0008006" key="3">
    <source>
        <dbReference type="Google" id="ProtNLM"/>
    </source>
</evidence>
<organism evidence="1 2">
    <name type="scientific">Solanum verrucosum</name>
    <dbReference type="NCBI Taxonomy" id="315347"/>
    <lineage>
        <taxon>Eukaryota</taxon>
        <taxon>Viridiplantae</taxon>
        <taxon>Streptophyta</taxon>
        <taxon>Embryophyta</taxon>
        <taxon>Tracheophyta</taxon>
        <taxon>Spermatophyta</taxon>
        <taxon>Magnoliopsida</taxon>
        <taxon>eudicotyledons</taxon>
        <taxon>Gunneridae</taxon>
        <taxon>Pentapetalae</taxon>
        <taxon>asterids</taxon>
        <taxon>lamiids</taxon>
        <taxon>Solanales</taxon>
        <taxon>Solanaceae</taxon>
        <taxon>Solanoideae</taxon>
        <taxon>Solaneae</taxon>
        <taxon>Solanum</taxon>
    </lineage>
</organism>
<dbReference type="PANTHER" id="PTHR46148:SF56">
    <property type="entry name" value="RETROTRANSPOSON PROTEIN"/>
    <property type="match status" value="1"/>
</dbReference>
<dbReference type="AlphaFoldDB" id="A0AAF0ZZB7"/>
<name>A0AAF0ZZB7_SOLVR</name>
<dbReference type="Proteomes" id="UP001234989">
    <property type="component" value="Chromosome 11"/>
</dbReference>